<organism evidence="1 2">
    <name type="scientific">Flemingia macrophylla</name>
    <dbReference type="NCBI Taxonomy" id="520843"/>
    <lineage>
        <taxon>Eukaryota</taxon>
        <taxon>Viridiplantae</taxon>
        <taxon>Streptophyta</taxon>
        <taxon>Embryophyta</taxon>
        <taxon>Tracheophyta</taxon>
        <taxon>Spermatophyta</taxon>
        <taxon>Magnoliopsida</taxon>
        <taxon>eudicotyledons</taxon>
        <taxon>Gunneridae</taxon>
        <taxon>Pentapetalae</taxon>
        <taxon>rosids</taxon>
        <taxon>fabids</taxon>
        <taxon>Fabales</taxon>
        <taxon>Fabaceae</taxon>
        <taxon>Papilionoideae</taxon>
        <taxon>50 kb inversion clade</taxon>
        <taxon>NPAAA clade</taxon>
        <taxon>indigoferoid/millettioid clade</taxon>
        <taxon>Phaseoleae</taxon>
        <taxon>Flemingia</taxon>
    </lineage>
</organism>
<dbReference type="AlphaFoldDB" id="A0ABD1NBV3"/>
<name>A0ABD1NBV3_9FABA</name>
<dbReference type="Proteomes" id="UP001603857">
    <property type="component" value="Unassembled WGS sequence"/>
</dbReference>
<gene>
    <name evidence="1" type="ORF">Fmac_006879</name>
</gene>
<dbReference type="EMBL" id="JBGMDY010000002">
    <property type="protein sequence ID" value="KAL2345594.1"/>
    <property type="molecule type" value="Genomic_DNA"/>
</dbReference>
<proteinExistence type="predicted"/>
<protein>
    <submittedName>
        <fullName evidence="1">Uncharacterized protein</fullName>
    </submittedName>
</protein>
<sequence>MFRFTPSSCRARLTDTTHRFDSPRVGAVLVPEGRETDWIVSTELDHLQLLFTSPQISRLILIETTSRKKLSPHVCITVPQNVPSTNRVSTCGQKALSP</sequence>
<reference evidence="1 2" key="1">
    <citation type="submission" date="2024-08" db="EMBL/GenBank/DDBJ databases">
        <title>Insights into the chromosomal genome structure of Flemingia macrophylla.</title>
        <authorList>
            <person name="Ding Y."/>
            <person name="Zhao Y."/>
            <person name="Bi W."/>
            <person name="Wu M."/>
            <person name="Zhao G."/>
            <person name="Gong Y."/>
            <person name="Li W."/>
            <person name="Zhang P."/>
        </authorList>
    </citation>
    <scope>NUCLEOTIDE SEQUENCE [LARGE SCALE GENOMIC DNA]</scope>
    <source>
        <strain evidence="1">DYQJB</strain>
        <tissue evidence="1">Leaf</tissue>
    </source>
</reference>
<evidence type="ECO:0000313" key="2">
    <source>
        <dbReference type="Proteomes" id="UP001603857"/>
    </source>
</evidence>
<comment type="caution">
    <text evidence="1">The sequence shown here is derived from an EMBL/GenBank/DDBJ whole genome shotgun (WGS) entry which is preliminary data.</text>
</comment>
<accession>A0ABD1NBV3</accession>
<keyword evidence="2" id="KW-1185">Reference proteome</keyword>
<evidence type="ECO:0000313" key="1">
    <source>
        <dbReference type="EMBL" id="KAL2345594.1"/>
    </source>
</evidence>